<keyword evidence="3" id="KW-1185">Reference proteome</keyword>
<dbReference type="RefSeq" id="WP_184381971.1">
    <property type="nucleotide sequence ID" value="NZ_JACIDJ010000001.1"/>
</dbReference>
<comment type="caution">
    <text evidence="2">The sequence shown here is derived from an EMBL/GenBank/DDBJ whole genome shotgun (WGS) entry which is preliminary data.</text>
</comment>
<accession>A0A840A942</accession>
<gene>
    <name evidence="2" type="ORF">GGQ83_000449</name>
</gene>
<name>A0A840A942_9PROT</name>
<evidence type="ECO:0000256" key="1">
    <source>
        <dbReference type="SAM" id="SignalP"/>
    </source>
</evidence>
<dbReference type="AlphaFoldDB" id="A0A840A942"/>
<evidence type="ECO:0000313" key="2">
    <source>
        <dbReference type="EMBL" id="MBB3897023.1"/>
    </source>
</evidence>
<protein>
    <submittedName>
        <fullName evidence="2">Uncharacterized protein</fullName>
    </submittedName>
</protein>
<keyword evidence="1" id="KW-0732">Signal</keyword>
<organism evidence="2 3">
    <name type="scientific">Roseococcus suduntuyensis</name>
    <dbReference type="NCBI Taxonomy" id="455361"/>
    <lineage>
        <taxon>Bacteria</taxon>
        <taxon>Pseudomonadati</taxon>
        <taxon>Pseudomonadota</taxon>
        <taxon>Alphaproteobacteria</taxon>
        <taxon>Acetobacterales</taxon>
        <taxon>Roseomonadaceae</taxon>
        <taxon>Roseococcus</taxon>
    </lineage>
</organism>
<dbReference type="Proteomes" id="UP000553193">
    <property type="component" value="Unassembled WGS sequence"/>
</dbReference>
<sequence>MRALLLLLLATPAVAQPVCDAARLGTVSCQAGRMCECRFERGGSLTGLPDGYRWDCGTLRPSCPSQELRPQSPWPSYMPPPQILLERQINPSRPRY</sequence>
<proteinExistence type="predicted"/>
<feature type="signal peptide" evidence="1">
    <location>
        <begin position="1"/>
        <end position="15"/>
    </location>
</feature>
<feature type="chain" id="PRO_5032402349" evidence="1">
    <location>
        <begin position="16"/>
        <end position="96"/>
    </location>
</feature>
<reference evidence="2 3" key="1">
    <citation type="submission" date="2020-08" db="EMBL/GenBank/DDBJ databases">
        <title>Genomic Encyclopedia of Type Strains, Phase IV (KMG-IV): sequencing the most valuable type-strain genomes for metagenomic binning, comparative biology and taxonomic classification.</title>
        <authorList>
            <person name="Goeker M."/>
        </authorList>
    </citation>
    <scope>NUCLEOTIDE SEQUENCE [LARGE SCALE GENOMIC DNA]</scope>
    <source>
        <strain evidence="2 3">DSM 19979</strain>
    </source>
</reference>
<dbReference type="EMBL" id="JACIDJ010000001">
    <property type="protein sequence ID" value="MBB3897023.1"/>
    <property type="molecule type" value="Genomic_DNA"/>
</dbReference>
<evidence type="ECO:0000313" key="3">
    <source>
        <dbReference type="Proteomes" id="UP000553193"/>
    </source>
</evidence>